<dbReference type="EMBL" id="AP021857">
    <property type="protein sequence ID" value="BBO21681.1"/>
    <property type="molecule type" value="Genomic_DNA"/>
</dbReference>
<organism evidence="5 6">
    <name type="scientific">Candidatus Desulfobacillus denitrificans</name>
    <dbReference type="NCBI Taxonomy" id="2608985"/>
    <lineage>
        <taxon>Bacteria</taxon>
        <taxon>Pseudomonadati</taxon>
        <taxon>Pseudomonadota</taxon>
        <taxon>Betaproteobacteria</taxon>
        <taxon>Candidatus Desulfobacillus</taxon>
    </lineage>
</organism>
<dbReference type="KEGG" id="ddz:DSYM_23800"/>
<feature type="domain" description="HTH marR-type" evidence="4">
    <location>
        <begin position="18"/>
        <end position="155"/>
    </location>
</feature>
<dbReference type="GO" id="GO:0003700">
    <property type="term" value="F:DNA-binding transcription factor activity"/>
    <property type="evidence" value="ECO:0007669"/>
    <property type="project" value="InterPro"/>
</dbReference>
<protein>
    <submittedName>
        <fullName evidence="5">MarR family transcriptional regulator</fullName>
    </submittedName>
</protein>
<dbReference type="SMART" id="SM00347">
    <property type="entry name" value="HTH_MARR"/>
    <property type="match status" value="1"/>
</dbReference>
<dbReference type="PRINTS" id="PR00598">
    <property type="entry name" value="HTHMARR"/>
</dbReference>
<gene>
    <name evidence="5" type="ORF">DSYM_23800</name>
</gene>
<reference evidence="5" key="1">
    <citation type="journal article" name="DNA Res.">
        <title>The physiological potential of anammox bacteria as revealed by their core genome structure.</title>
        <authorList>
            <person name="Okubo T."/>
            <person name="Toyoda A."/>
            <person name="Fukuhara K."/>
            <person name="Uchiyama I."/>
            <person name="Harigaya Y."/>
            <person name="Kuroiwa M."/>
            <person name="Suzuki T."/>
            <person name="Murakami Y."/>
            <person name="Suwa Y."/>
            <person name="Takami H."/>
        </authorList>
    </citation>
    <scope>NUCLEOTIDE SEQUENCE</scope>
    <source>
        <strain evidence="5">317325-3</strain>
    </source>
</reference>
<evidence type="ECO:0000313" key="6">
    <source>
        <dbReference type="Proteomes" id="UP000662914"/>
    </source>
</evidence>
<evidence type="ECO:0000256" key="3">
    <source>
        <dbReference type="ARBA" id="ARBA00023163"/>
    </source>
</evidence>
<evidence type="ECO:0000313" key="5">
    <source>
        <dbReference type="EMBL" id="BBO21681.1"/>
    </source>
</evidence>
<dbReference type="PANTHER" id="PTHR42756:SF1">
    <property type="entry name" value="TRANSCRIPTIONAL REPRESSOR OF EMRAB OPERON"/>
    <property type="match status" value="1"/>
</dbReference>
<dbReference type="PROSITE" id="PS50995">
    <property type="entry name" value="HTH_MARR_2"/>
    <property type="match status" value="1"/>
</dbReference>
<dbReference type="Gene3D" id="1.10.10.10">
    <property type="entry name" value="Winged helix-like DNA-binding domain superfamily/Winged helix DNA-binding domain"/>
    <property type="match status" value="1"/>
</dbReference>
<dbReference type="PANTHER" id="PTHR42756">
    <property type="entry name" value="TRANSCRIPTIONAL REGULATOR, MARR"/>
    <property type="match status" value="1"/>
</dbReference>
<dbReference type="AlphaFoldDB" id="A0A809S6G8"/>
<proteinExistence type="predicted"/>
<dbReference type="Proteomes" id="UP000662914">
    <property type="component" value="Chromosome"/>
</dbReference>
<dbReference type="GO" id="GO:0003677">
    <property type="term" value="F:DNA binding"/>
    <property type="evidence" value="ECO:0007669"/>
    <property type="project" value="UniProtKB-KW"/>
</dbReference>
<keyword evidence="1" id="KW-0805">Transcription regulation</keyword>
<accession>A0A809S6G8</accession>
<keyword evidence="3" id="KW-0804">Transcription</keyword>
<name>A0A809S6G8_9PROT</name>
<dbReference type="SUPFAM" id="SSF46785">
    <property type="entry name" value="Winged helix' DNA-binding domain"/>
    <property type="match status" value="1"/>
</dbReference>
<keyword evidence="2" id="KW-0238">DNA-binding</keyword>
<sequence>MTAKKKADGKGKPKEELKLDLLPGLIGYQLRLAQLSVFGDFAAELKDFDISPGRFGVLVLISANPGMTQSQLASATQLDRSTMVAVIDQLEARGLVERRASPTDRRSNALVLTAEGEKLLKQLKRRIKQHEARIAAAMTPAETAMLVDLLARIRSRLRNG</sequence>
<evidence type="ECO:0000259" key="4">
    <source>
        <dbReference type="PROSITE" id="PS50995"/>
    </source>
</evidence>
<dbReference type="InterPro" id="IPR036388">
    <property type="entry name" value="WH-like_DNA-bd_sf"/>
</dbReference>
<dbReference type="InterPro" id="IPR036390">
    <property type="entry name" value="WH_DNA-bd_sf"/>
</dbReference>
<evidence type="ECO:0000256" key="1">
    <source>
        <dbReference type="ARBA" id="ARBA00023015"/>
    </source>
</evidence>
<dbReference type="Pfam" id="PF12802">
    <property type="entry name" value="MarR_2"/>
    <property type="match status" value="1"/>
</dbReference>
<evidence type="ECO:0000256" key="2">
    <source>
        <dbReference type="ARBA" id="ARBA00023125"/>
    </source>
</evidence>
<dbReference type="InterPro" id="IPR000835">
    <property type="entry name" value="HTH_MarR-typ"/>
</dbReference>